<name>A0A2T2P0Y3_CORCC</name>
<sequence>MSCPSAGRGTRSSTAGDAVLKAGRSKACSIEGLRNDSVAWGRGRIDVARAEAVVD</sequence>
<evidence type="ECO:0000313" key="2">
    <source>
        <dbReference type="EMBL" id="PSN71322.1"/>
    </source>
</evidence>
<dbReference type="EMBL" id="KZ678131">
    <property type="protein sequence ID" value="PSN71322.1"/>
    <property type="molecule type" value="Genomic_DNA"/>
</dbReference>
<dbReference type="AlphaFoldDB" id="A0A2T2P0Y3"/>
<dbReference type="Proteomes" id="UP000240883">
    <property type="component" value="Unassembled WGS sequence"/>
</dbReference>
<dbReference type="OrthoDB" id="3768616at2759"/>
<protein>
    <submittedName>
        <fullName evidence="2">Uncharacterized protein</fullName>
    </submittedName>
</protein>
<organism evidence="2 3">
    <name type="scientific">Corynespora cassiicola Philippines</name>
    <dbReference type="NCBI Taxonomy" id="1448308"/>
    <lineage>
        <taxon>Eukaryota</taxon>
        <taxon>Fungi</taxon>
        <taxon>Dikarya</taxon>
        <taxon>Ascomycota</taxon>
        <taxon>Pezizomycotina</taxon>
        <taxon>Dothideomycetes</taxon>
        <taxon>Pleosporomycetidae</taxon>
        <taxon>Pleosporales</taxon>
        <taxon>Corynesporascaceae</taxon>
        <taxon>Corynespora</taxon>
    </lineage>
</organism>
<evidence type="ECO:0000256" key="1">
    <source>
        <dbReference type="SAM" id="MobiDB-lite"/>
    </source>
</evidence>
<proteinExistence type="predicted"/>
<reference evidence="2 3" key="1">
    <citation type="journal article" date="2018" name="Front. Microbiol.">
        <title>Genome-Wide Analysis of Corynespora cassiicola Leaf Fall Disease Putative Effectors.</title>
        <authorList>
            <person name="Lopez D."/>
            <person name="Ribeiro S."/>
            <person name="Label P."/>
            <person name="Fumanal B."/>
            <person name="Venisse J.S."/>
            <person name="Kohler A."/>
            <person name="de Oliveira R.R."/>
            <person name="Labutti K."/>
            <person name="Lipzen A."/>
            <person name="Lail K."/>
            <person name="Bauer D."/>
            <person name="Ohm R.A."/>
            <person name="Barry K.W."/>
            <person name="Spatafora J."/>
            <person name="Grigoriev I.V."/>
            <person name="Martin F.M."/>
            <person name="Pujade-Renaud V."/>
        </authorList>
    </citation>
    <scope>NUCLEOTIDE SEQUENCE [LARGE SCALE GENOMIC DNA]</scope>
    <source>
        <strain evidence="2 3">Philippines</strain>
    </source>
</reference>
<feature type="region of interest" description="Disordered" evidence="1">
    <location>
        <begin position="1"/>
        <end position="22"/>
    </location>
</feature>
<evidence type="ECO:0000313" key="3">
    <source>
        <dbReference type="Proteomes" id="UP000240883"/>
    </source>
</evidence>
<keyword evidence="3" id="KW-1185">Reference proteome</keyword>
<accession>A0A2T2P0Y3</accession>
<gene>
    <name evidence="2" type="ORF">BS50DRAFT_485940</name>
</gene>